<evidence type="ECO:0000259" key="1">
    <source>
        <dbReference type="Pfam" id="PF20167"/>
    </source>
</evidence>
<name>A0ABS8UYH0_DATST</name>
<organism evidence="2 3">
    <name type="scientific">Datura stramonium</name>
    <name type="common">Jimsonweed</name>
    <name type="synonym">Common thornapple</name>
    <dbReference type="NCBI Taxonomy" id="4076"/>
    <lineage>
        <taxon>Eukaryota</taxon>
        <taxon>Viridiplantae</taxon>
        <taxon>Streptophyta</taxon>
        <taxon>Embryophyta</taxon>
        <taxon>Tracheophyta</taxon>
        <taxon>Spermatophyta</taxon>
        <taxon>Magnoliopsida</taxon>
        <taxon>eudicotyledons</taxon>
        <taxon>Gunneridae</taxon>
        <taxon>Pentapetalae</taxon>
        <taxon>asterids</taxon>
        <taxon>lamiids</taxon>
        <taxon>Solanales</taxon>
        <taxon>Solanaceae</taxon>
        <taxon>Solanoideae</taxon>
        <taxon>Datureae</taxon>
        <taxon>Datura</taxon>
    </lineage>
</organism>
<evidence type="ECO:0000313" key="2">
    <source>
        <dbReference type="EMBL" id="MCD9639009.1"/>
    </source>
</evidence>
<dbReference type="PANTHER" id="PTHR33180:SF31">
    <property type="entry name" value="POLYPROTEIN PROTEIN"/>
    <property type="match status" value="1"/>
</dbReference>
<accession>A0ABS8UYH0</accession>
<protein>
    <recommendedName>
        <fullName evidence="1">Putative plant transposon protein domain-containing protein</fullName>
    </recommendedName>
</protein>
<sequence length="312" mass="35729">MSVSPHSHKSQASVHTSNTQVRLGLEGMEEYYSSFKEKRVIHAEAQFDVSSFKIACSDIYYQIGTCNWGPFTILVDQYFPELVWEFYASYRARQQLLKHKGRTEAFVCLTSVWVRGKKVSVTPEAINSLYWGEPIPSHPIFRNKVENKAYQFQWVANLIANGRPQWAISKGLIHWHDLKFEACIWLDLVCARLIPSRNTLKVLIEVAILLTCIMDHVHINVGEIIANQLKRRAKQQATTLPFPNPVSMLCMRVVCPLFRPLDRTVQTNNMITLATKTEKRGSSYEAGKVYREQDPGTTFGIHSHISCPAPYR</sequence>
<dbReference type="EMBL" id="JACEIK010002818">
    <property type="protein sequence ID" value="MCD9639009.1"/>
    <property type="molecule type" value="Genomic_DNA"/>
</dbReference>
<evidence type="ECO:0000313" key="3">
    <source>
        <dbReference type="Proteomes" id="UP000823775"/>
    </source>
</evidence>
<comment type="caution">
    <text evidence="2">The sequence shown here is derived from an EMBL/GenBank/DDBJ whole genome shotgun (WGS) entry which is preliminary data.</text>
</comment>
<dbReference type="Proteomes" id="UP000823775">
    <property type="component" value="Unassembled WGS sequence"/>
</dbReference>
<gene>
    <name evidence="2" type="ORF">HAX54_023246</name>
</gene>
<proteinExistence type="predicted"/>
<keyword evidence="3" id="KW-1185">Reference proteome</keyword>
<dbReference type="InterPro" id="IPR046796">
    <property type="entry name" value="Transposase_32_dom"/>
</dbReference>
<reference evidence="2 3" key="1">
    <citation type="journal article" date="2021" name="BMC Genomics">
        <title>Datura genome reveals duplications of psychoactive alkaloid biosynthetic genes and high mutation rate following tissue culture.</title>
        <authorList>
            <person name="Rajewski A."/>
            <person name="Carter-House D."/>
            <person name="Stajich J."/>
            <person name="Litt A."/>
        </authorList>
    </citation>
    <scope>NUCLEOTIDE SEQUENCE [LARGE SCALE GENOMIC DNA]</scope>
    <source>
        <strain evidence="2">AR-01</strain>
    </source>
</reference>
<dbReference type="PANTHER" id="PTHR33180">
    <property type="entry name" value="PHOTOSYSTEM II CP43 REACTION CENTER PROTEIN"/>
    <property type="match status" value="1"/>
</dbReference>
<feature type="domain" description="Putative plant transposon protein" evidence="1">
    <location>
        <begin position="67"/>
        <end position="252"/>
    </location>
</feature>
<dbReference type="Pfam" id="PF20167">
    <property type="entry name" value="Transposase_32"/>
    <property type="match status" value="1"/>
</dbReference>